<dbReference type="AlphaFoldDB" id="A0A0U1BTG7"/>
<evidence type="ECO:0000313" key="2">
    <source>
        <dbReference type="Proteomes" id="UP000045782"/>
    </source>
</evidence>
<accession>A0A0U1BTG7</accession>
<sequence length="86" mass="9958">MGDWKMVPSHSGRIVHRRDLQDRIVAYVDYETDWEQEDPLTYHWSIEDGSCGRVLEQDWVDGKVGLAQAKKIADEAADRRFPVNAK</sequence>
<name>A0A0U1BTG7_9MYCO</name>
<reference evidence="1 2" key="1">
    <citation type="submission" date="2015-03" db="EMBL/GenBank/DDBJ databases">
        <authorList>
            <person name="Murphy D."/>
        </authorList>
    </citation>
    <scope>NUCLEOTIDE SEQUENCE [LARGE SCALE GENOMIC DNA]</scope>
    <source>
        <strain evidence="1 2">PAP088</strain>
    </source>
</reference>
<dbReference type="RefSeq" id="WP_049233223.1">
    <property type="nucleotide sequence ID" value="NZ_CP014951.1"/>
</dbReference>
<dbReference type="Proteomes" id="UP000045782">
    <property type="component" value="Unassembled WGS sequence"/>
</dbReference>
<protein>
    <submittedName>
        <fullName evidence="1">Uncharacterized protein</fullName>
    </submittedName>
</protein>
<gene>
    <name evidence="1" type="ORF">ERS075579_04659</name>
</gene>
<organism evidence="1 2">
    <name type="scientific">Mycobacteroides abscessus</name>
    <dbReference type="NCBI Taxonomy" id="36809"/>
    <lineage>
        <taxon>Bacteria</taxon>
        <taxon>Bacillati</taxon>
        <taxon>Actinomycetota</taxon>
        <taxon>Actinomycetes</taxon>
        <taxon>Mycobacteriales</taxon>
        <taxon>Mycobacteriaceae</taxon>
        <taxon>Mycobacteroides</taxon>
    </lineage>
</organism>
<evidence type="ECO:0000313" key="1">
    <source>
        <dbReference type="EMBL" id="CPV69854.1"/>
    </source>
</evidence>
<proteinExistence type="predicted"/>
<dbReference type="EMBL" id="CSWP01000012">
    <property type="protein sequence ID" value="CPV69854.1"/>
    <property type="molecule type" value="Genomic_DNA"/>
</dbReference>